<name>I7G667_MYCS2</name>
<reference evidence="6 7" key="3">
    <citation type="journal article" date="2009" name="Genome Res.">
        <title>Ortho-proteogenomics: multiple proteomes investigation through orthology and a new MS-based protocol.</title>
        <authorList>
            <person name="Gallien S."/>
            <person name="Perrodou E."/>
            <person name="Carapito C."/>
            <person name="Deshayes C."/>
            <person name="Reyrat J.M."/>
            <person name="Van Dorsselaer A."/>
            <person name="Poch O."/>
            <person name="Schaeffer C."/>
            <person name="Lecompte O."/>
        </authorList>
    </citation>
    <scope>NUCLEOTIDE SEQUENCE [LARGE SCALE GENOMIC DNA]</scope>
    <source>
        <strain evidence="7">ATCC 700084 / mc(2)155</strain>
        <strain evidence="6">MC2 155</strain>
    </source>
</reference>
<evidence type="ECO:0000313" key="7">
    <source>
        <dbReference type="Proteomes" id="UP000006158"/>
    </source>
</evidence>
<dbReference type="KEGG" id="msg:MSMEI_2246"/>
<proteinExistence type="predicted"/>
<feature type="compositionally biased region" description="Pro residues" evidence="3">
    <location>
        <begin position="1"/>
        <end position="10"/>
    </location>
</feature>
<protein>
    <submittedName>
        <fullName evidence="6">GCN5-related N-acetyltransferase</fullName>
    </submittedName>
</protein>
<dbReference type="InterPro" id="IPR050832">
    <property type="entry name" value="Bact_Acetyltransf"/>
</dbReference>
<evidence type="ECO:0000256" key="1">
    <source>
        <dbReference type="ARBA" id="ARBA00022679"/>
    </source>
</evidence>
<keyword evidence="1" id="KW-0808">Transferase</keyword>
<dbReference type="SUPFAM" id="SSF55729">
    <property type="entry name" value="Acyl-CoA N-acyltransferases (Nat)"/>
    <property type="match status" value="1"/>
</dbReference>
<feature type="domain" description="N-acetyltransferase" evidence="4">
    <location>
        <begin position="218"/>
        <end position="364"/>
    </location>
</feature>
<reference evidence="6" key="1">
    <citation type="journal article" date="2006" name="Nucleic Acids Res.">
        <title>ICDS database: interrupted CoDing sequences in prokaryotic genomes.</title>
        <authorList>
            <person name="Perrodou E."/>
            <person name="Deshayes C."/>
            <person name="Muller J."/>
            <person name="Schaeffer C."/>
            <person name="Van Dorsselaer A."/>
            <person name="Ripp R."/>
            <person name="Poch O."/>
            <person name="Reyrat J.M."/>
            <person name="Lecompte O."/>
        </authorList>
    </citation>
    <scope>NUCLEOTIDE SEQUENCE</scope>
    <source>
        <strain evidence="6">MC2 155</strain>
    </source>
</reference>
<dbReference type="KEGG" id="msg:MSMEI_0995"/>
<feature type="region of interest" description="Disordered" evidence="3">
    <location>
        <begin position="1"/>
        <end position="27"/>
    </location>
</feature>
<evidence type="ECO:0000313" key="6">
    <source>
        <dbReference type="EMBL" id="AFP38716.1"/>
    </source>
</evidence>
<dbReference type="EMBL" id="CP001663">
    <property type="protein sequence ID" value="AFP38716.1"/>
    <property type="molecule type" value="Genomic_DNA"/>
</dbReference>
<evidence type="ECO:0000256" key="3">
    <source>
        <dbReference type="SAM" id="MobiDB-lite"/>
    </source>
</evidence>
<evidence type="ECO:0000256" key="2">
    <source>
        <dbReference type="ARBA" id="ARBA00023315"/>
    </source>
</evidence>
<evidence type="ECO:0000259" key="4">
    <source>
        <dbReference type="PROSITE" id="PS51186"/>
    </source>
</evidence>
<organism evidence="6 7">
    <name type="scientific">Mycolicibacterium smegmatis (strain ATCC 700084 / mc(2)155)</name>
    <name type="common">Mycobacterium smegmatis</name>
    <dbReference type="NCBI Taxonomy" id="246196"/>
    <lineage>
        <taxon>Bacteria</taxon>
        <taxon>Bacillati</taxon>
        <taxon>Actinomycetota</taxon>
        <taxon>Actinomycetes</taxon>
        <taxon>Mycobacteriales</taxon>
        <taxon>Mycobacteriaceae</taxon>
        <taxon>Mycolicibacterium</taxon>
    </lineage>
</organism>
<dbReference type="PANTHER" id="PTHR43877">
    <property type="entry name" value="AMINOALKYLPHOSPHONATE N-ACETYLTRANSFERASE-RELATED-RELATED"/>
    <property type="match status" value="1"/>
</dbReference>
<keyword evidence="2" id="KW-0012">Acyltransferase</keyword>
<dbReference type="InterPro" id="IPR000182">
    <property type="entry name" value="GNAT_dom"/>
</dbReference>
<dbReference type="Pfam" id="PF00583">
    <property type="entry name" value="Acetyltransf_1"/>
    <property type="match status" value="1"/>
</dbReference>
<dbReference type="PATRIC" id="fig|246196.56.peg.1023"/>
<evidence type="ECO:0000313" key="5">
    <source>
        <dbReference type="EMBL" id="AFP37475.1"/>
    </source>
</evidence>
<reference evidence="6 7" key="2">
    <citation type="journal article" date="2007" name="Genome Biol.">
        <title>Interrupted coding sequences in Mycobacterium smegmatis: authentic mutations or sequencing errors?</title>
        <authorList>
            <person name="Deshayes C."/>
            <person name="Perrodou E."/>
            <person name="Gallien S."/>
            <person name="Euphrasie D."/>
            <person name="Schaeffer C."/>
            <person name="Van-Dorsselaer A."/>
            <person name="Poch O."/>
            <person name="Lecompte O."/>
            <person name="Reyrat J.M."/>
        </authorList>
    </citation>
    <scope>NUCLEOTIDE SEQUENCE [LARGE SCALE GENOMIC DNA]</scope>
    <source>
        <strain evidence="7">ATCC 700084 / mc(2)155</strain>
        <strain evidence="6">MC2 155</strain>
    </source>
</reference>
<accession>I7G667</accession>
<dbReference type="EMBL" id="CP001663">
    <property type="protein sequence ID" value="AFP37475.1"/>
    <property type="molecule type" value="Genomic_DNA"/>
</dbReference>
<dbReference type="CDD" id="cd04301">
    <property type="entry name" value="NAT_SF"/>
    <property type="match status" value="1"/>
</dbReference>
<dbReference type="GO" id="GO:0016747">
    <property type="term" value="F:acyltransferase activity, transferring groups other than amino-acyl groups"/>
    <property type="evidence" value="ECO:0007669"/>
    <property type="project" value="InterPro"/>
</dbReference>
<dbReference type="Gene3D" id="3.40.630.30">
    <property type="match status" value="1"/>
</dbReference>
<reference evidence="6" key="4">
    <citation type="submission" date="2009-06" db="EMBL/GenBank/DDBJ databases">
        <title>Re-annotation of the genome sequence of Mycobacterium smegmatis.</title>
        <authorList>
            <person name="Reyrat J.M."/>
            <person name="Perrodou E."/>
            <person name="Deshayes C."/>
            <person name="Euphrasie D."/>
            <person name="Gagniere N."/>
            <person name="Gallien S."/>
            <person name="Jones M."/>
            <person name="Kocincova D."/>
            <person name="Poch O."/>
            <person name="Quevillon E."/>
            <person name="Ripp R."/>
            <person name="Schaeffer C."/>
            <person name="Singh A."/>
            <person name="Van Dorsselaer A."/>
            <person name="Lecompte O."/>
        </authorList>
    </citation>
    <scope>NUCLEOTIDE SEQUENCE</scope>
    <source>
        <strain evidence="6">MC2 155</strain>
    </source>
</reference>
<dbReference type="AlphaFoldDB" id="I7G667"/>
<dbReference type="PROSITE" id="PS51186">
    <property type="entry name" value="GNAT"/>
    <property type="match status" value="1"/>
</dbReference>
<dbReference type="InterPro" id="IPR016181">
    <property type="entry name" value="Acyl_CoA_acyltransferase"/>
</dbReference>
<dbReference type="Proteomes" id="UP000006158">
    <property type="component" value="Chromosome"/>
</dbReference>
<gene>
    <name evidence="5" type="ordered locus">MSMEI_0995</name>
    <name evidence="6" type="ordered locus">MSMEI_2246</name>
</gene>
<sequence>MSPRPIPPIRLPRRPAGERNTSRTARIPADRAEGVHRVGMAVGRRALRLRRIPAAAQGRSTVRVAGRKWVERSGVSRHPGAVTVQLHPSPSAFEPVAGAVYRADPVLFTNELTALRTSPWPAGQVLLSVSDESTPVGAAVQMRGSVLLVSGLPPHVAAAAACELVEVQPALPEVRGTPEATMAFAQAWQSVTDIRVIPGTTDVLYRLGELTPPVGVSGDWRPAHDEDTDLLSAWLDAFYVEAFGSEPDIDAARVGLQAIYDAGGQILVWTAAGVPVCMARVHACIDGMARIGPVYTPPEHRGHGYAAALTSVASRAALDRGVRDVVLLADAANPVSNRVYQRIGFAAVAENVRYQFTPMADAAR</sequence>